<evidence type="ECO:0000256" key="6">
    <source>
        <dbReference type="SAM" id="Phobius"/>
    </source>
</evidence>
<dbReference type="KEGG" id="trs:Terro_3140"/>
<feature type="transmembrane region" description="Helical" evidence="6">
    <location>
        <begin position="104"/>
        <end position="124"/>
    </location>
</feature>
<accession>I3ZJF1</accession>
<name>I3ZJF1_TERRK</name>
<dbReference type="STRING" id="926566.Terro_3140"/>
<gene>
    <name evidence="8" type="ordered locus">Terro_3140</name>
</gene>
<evidence type="ECO:0000313" key="8">
    <source>
        <dbReference type="EMBL" id="AFL89369.1"/>
    </source>
</evidence>
<reference evidence="8 9" key="1">
    <citation type="submission" date="2012-06" db="EMBL/GenBank/DDBJ databases">
        <title>Complete genome of Terriglobus roseus DSM 18391.</title>
        <authorList>
            <consortium name="US DOE Joint Genome Institute (JGI-PGF)"/>
            <person name="Lucas S."/>
            <person name="Copeland A."/>
            <person name="Lapidus A."/>
            <person name="Glavina del Rio T."/>
            <person name="Dalin E."/>
            <person name="Tice H."/>
            <person name="Bruce D."/>
            <person name="Goodwin L."/>
            <person name="Pitluck S."/>
            <person name="Peters L."/>
            <person name="Mikhailova N."/>
            <person name="Munk A.C.C."/>
            <person name="Kyrpides N."/>
            <person name="Mavromatis K."/>
            <person name="Ivanova N."/>
            <person name="Brettin T."/>
            <person name="Detter J.C."/>
            <person name="Han C."/>
            <person name="Larimer F."/>
            <person name="Land M."/>
            <person name="Hauser L."/>
            <person name="Markowitz V."/>
            <person name="Cheng J.-F."/>
            <person name="Hugenholtz P."/>
            <person name="Woyke T."/>
            <person name="Wu D."/>
            <person name="Brambilla E."/>
            <person name="Klenk H.-P."/>
            <person name="Eisen J.A."/>
        </authorList>
    </citation>
    <scope>NUCLEOTIDE SEQUENCE [LARGE SCALE GENOMIC DNA]</scope>
    <source>
        <strain evidence="9">DSM 18391 / NRRL B-41598 / KBS 63</strain>
    </source>
</reference>
<dbReference type="Pfam" id="PF02656">
    <property type="entry name" value="DUF202"/>
    <property type="match status" value="1"/>
</dbReference>
<keyword evidence="2" id="KW-1003">Cell membrane</keyword>
<evidence type="ECO:0000256" key="3">
    <source>
        <dbReference type="ARBA" id="ARBA00022692"/>
    </source>
</evidence>
<dbReference type="PANTHER" id="PTHR34187:SF2">
    <property type="entry name" value="DUF202 DOMAIN-CONTAINING PROTEIN"/>
    <property type="match status" value="1"/>
</dbReference>
<dbReference type="InterPro" id="IPR003807">
    <property type="entry name" value="DUF202"/>
</dbReference>
<feature type="transmembrane region" description="Helical" evidence="6">
    <location>
        <begin position="62"/>
        <end position="84"/>
    </location>
</feature>
<dbReference type="AlphaFoldDB" id="I3ZJF1"/>
<dbReference type="InterPro" id="IPR052053">
    <property type="entry name" value="IM_YidH-like"/>
</dbReference>
<evidence type="ECO:0000256" key="5">
    <source>
        <dbReference type="ARBA" id="ARBA00023136"/>
    </source>
</evidence>
<dbReference type="OrthoDB" id="582337at2"/>
<sequence>MTPTPEKDPRVYFAAERTFLAWIRTGLGLMGVGFAVARFGLFLRQMRASETHSVVRSSGLSLWSGVAIVFLGVVVLISSVTQHLALIRELSTGSWVPGRVSRNAVILALLLALVGLGMSIYLLVLR</sequence>
<organism evidence="8 9">
    <name type="scientific">Terriglobus roseus (strain DSM 18391 / NRRL B-41598 / KBS 63)</name>
    <dbReference type="NCBI Taxonomy" id="926566"/>
    <lineage>
        <taxon>Bacteria</taxon>
        <taxon>Pseudomonadati</taxon>
        <taxon>Acidobacteriota</taxon>
        <taxon>Terriglobia</taxon>
        <taxon>Terriglobales</taxon>
        <taxon>Acidobacteriaceae</taxon>
        <taxon>Terriglobus</taxon>
    </lineage>
</organism>
<dbReference type="PANTHER" id="PTHR34187">
    <property type="entry name" value="FGR18P"/>
    <property type="match status" value="1"/>
</dbReference>
<feature type="transmembrane region" description="Helical" evidence="6">
    <location>
        <begin position="20"/>
        <end position="41"/>
    </location>
</feature>
<dbReference type="RefSeq" id="WP_014786632.1">
    <property type="nucleotide sequence ID" value="NC_018014.1"/>
</dbReference>
<proteinExistence type="predicted"/>
<dbReference type="EMBL" id="CP003379">
    <property type="protein sequence ID" value="AFL89369.1"/>
    <property type="molecule type" value="Genomic_DNA"/>
</dbReference>
<comment type="subcellular location">
    <subcellularLocation>
        <location evidence="1">Cell membrane</location>
        <topology evidence="1">Multi-pass membrane protein</topology>
    </subcellularLocation>
</comment>
<dbReference type="HOGENOM" id="CLU_053359_6_3_0"/>
<keyword evidence="3 6" id="KW-0812">Transmembrane</keyword>
<dbReference type="GO" id="GO:0005886">
    <property type="term" value="C:plasma membrane"/>
    <property type="evidence" value="ECO:0007669"/>
    <property type="project" value="UniProtKB-SubCell"/>
</dbReference>
<keyword evidence="5 6" id="KW-0472">Membrane</keyword>
<dbReference type="Proteomes" id="UP000006056">
    <property type="component" value="Chromosome"/>
</dbReference>
<evidence type="ECO:0000256" key="2">
    <source>
        <dbReference type="ARBA" id="ARBA00022475"/>
    </source>
</evidence>
<protein>
    <submittedName>
        <fullName evidence="8">Putative membrane protein</fullName>
    </submittedName>
</protein>
<dbReference type="eggNOG" id="COG2149">
    <property type="taxonomic scope" value="Bacteria"/>
</dbReference>
<evidence type="ECO:0000313" key="9">
    <source>
        <dbReference type="Proteomes" id="UP000006056"/>
    </source>
</evidence>
<keyword evidence="4 6" id="KW-1133">Transmembrane helix</keyword>
<feature type="domain" description="DUF202" evidence="7">
    <location>
        <begin position="10"/>
        <end position="87"/>
    </location>
</feature>
<evidence type="ECO:0000256" key="1">
    <source>
        <dbReference type="ARBA" id="ARBA00004651"/>
    </source>
</evidence>
<evidence type="ECO:0000259" key="7">
    <source>
        <dbReference type="Pfam" id="PF02656"/>
    </source>
</evidence>
<evidence type="ECO:0000256" key="4">
    <source>
        <dbReference type="ARBA" id="ARBA00022989"/>
    </source>
</evidence>
<keyword evidence="9" id="KW-1185">Reference proteome</keyword>